<dbReference type="OrthoDB" id="630188at2759"/>
<feature type="region of interest" description="Disordered" evidence="1">
    <location>
        <begin position="377"/>
        <end position="420"/>
    </location>
</feature>
<dbReference type="EMBL" id="PJQD01000055">
    <property type="protein sequence ID" value="POY72228.1"/>
    <property type="molecule type" value="Genomic_DNA"/>
</dbReference>
<feature type="region of interest" description="Disordered" evidence="1">
    <location>
        <begin position="571"/>
        <end position="591"/>
    </location>
</feature>
<feature type="compositionally biased region" description="Basic and acidic residues" evidence="1">
    <location>
        <begin position="83"/>
        <end position="98"/>
    </location>
</feature>
<keyword evidence="3" id="KW-1185">Reference proteome</keyword>
<comment type="caution">
    <text evidence="2">The sequence shown here is derived from an EMBL/GenBank/DDBJ whole genome shotgun (WGS) entry which is preliminary data.</text>
</comment>
<gene>
    <name evidence="2" type="ORF">BMF94_4734</name>
</gene>
<name>A0A2S5B621_9BASI</name>
<protein>
    <submittedName>
        <fullName evidence="2">Uncharacterized protein</fullName>
    </submittedName>
</protein>
<organism evidence="2 3">
    <name type="scientific">Rhodotorula taiwanensis</name>
    <dbReference type="NCBI Taxonomy" id="741276"/>
    <lineage>
        <taxon>Eukaryota</taxon>
        <taxon>Fungi</taxon>
        <taxon>Dikarya</taxon>
        <taxon>Basidiomycota</taxon>
        <taxon>Pucciniomycotina</taxon>
        <taxon>Microbotryomycetes</taxon>
        <taxon>Sporidiobolales</taxon>
        <taxon>Sporidiobolaceae</taxon>
        <taxon>Rhodotorula</taxon>
    </lineage>
</organism>
<proteinExistence type="predicted"/>
<sequence>MNRPRSFVRGRRSAIRQMGRPHPAVVSRSRLFFAGLLASLVVVLMYKHASCLADLARSATSQWQPIRSNVEAARKRQSQPLDLARDDAFEPKPRRRDMTPLSRRVSTRRKRALVDPATGTAAGPVAITAALPSTDSLSQRFISTYDGFFNSLTASAEALLAEKITPELAKRAAGVPGTGISSAKEAESLQAYLDCVASTGEWVHDPRGTSLAGSRSGLTVHKQESRHAACDKRYYKASGASTSDASGSSTRVPTSEWNVRESLKWTWHASPTCEALAPSSLSRSSAARSSRSHLPSRRRLCELLARKSTLLLGDTTQYSLHDLILDWTTVRPQSCYGDLYCMQHVLCEDVLAVPEGRAHEVENWEVDDRIYHRLPLPPTMPPGGTKLQVGRAIDASSETSGRPDGDGEASSTMNDLAKRGPSIKEGDALLRYRRTDGLRPARSQTRPLYRAPPTDVREYNQQWLADARRSDLVILNKAPLPLPREGFNLTFDAWVRDFTAQSNGAVSVEERALRVVEAAREVTELVWLPELVEALKAIRAPPSPADVLTLYRGGWRQHADCAAASLGVEATARPPTSAGDGPPPHLSPPTLASLLMRRSPSSDELELQPLHIAYHNTQLVFQNHLARTVILPAFRIPFLDLETPLSIWRSGMVGSSVASPFQALLGAHGGQTVLSPARRGLRSPASGDCTRYCFPSPGLAIERFFLGSMATILEAGWAGSTEREQAWVGNGFTTLKDRVGSRV</sequence>
<dbReference type="AlphaFoldDB" id="A0A2S5B621"/>
<dbReference type="Proteomes" id="UP000237144">
    <property type="component" value="Unassembled WGS sequence"/>
</dbReference>
<evidence type="ECO:0000313" key="3">
    <source>
        <dbReference type="Proteomes" id="UP000237144"/>
    </source>
</evidence>
<feature type="region of interest" description="Disordered" evidence="1">
    <location>
        <begin position="72"/>
        <end position="109"/>
    </location>
</feature>
<accession>A0A2S5B621</accession>
<reference evidence="2 3" key="1">
    <citation type="journal article" date="2018" name="Front. Microbiol.">
        <title>Prospects for Fungal Bioremediation of Acidic Radioactive Waste Sites: Characterization and Genome Sequence of Rhodotorula taiwanensis MD1149.</title>
        <authorList>
            <person name="Tkavc R."/>
            <person name="Matrosova V.Y."/>
            <person name="Grichenko O.E."/>
            <person name="Gostincar C."/>
            <person name="Volpe R.P."/>
            <person name="Klimenkova P."/>
            <person name="Gaidamakova E.K."/>
            <person name="Zhou C.E."/>
            <person name="Stewart B.J."/>
            <person name="Lyman M.G."/>
            <person name="Malfatti S.A."/>
            <person name="Rubinfeld B."/>
            <person name="Courtot M."/>
            <person name="Singh J."/>
            <person name="Dalgard C.L."/>
            <person name="Hamilton T."/>
            <person name="Frey K.G."/>
            <person name="Gunde-Cimerman N."/>
            <person name="Dugan L."/>
            <person name="Daly M.J."/>
        </authorList>
    </citation>
    <scope>NUCLEOTIDE SEQUENCE [LARGE SCALE GENOMIC DNA]</scope>
    <source>
        <strain evidence="2 3">MD1149</strain>
    </source>
</reference>
<evidence type="ECO:0000256" key="1">
    <source>
        <dbReference type="SAM" id="MobiDB-lite"/>
    </source>
</evidence>
<evidence type="ECO:0000313" key="2">
    <source>
        <dbReference type="EMBL" id="POY72228.1"/>
    </source>
</evidence>